<accession>A0AAP0IJF3</accession>
<proteinExistence type="predicted"/>
<dbReference type="Proteomes" id="UP001417504">
    <property type="component" value="Unassembled WGS sequence"/>
</dbReference>
<comment type="caution">
    <text evidence="1">The sequence shown here is derived from an EMBL/GenBank/DDBJ whole genome shotgun (WGS) entry which is preliminary data.</text>
</comment>
<evidence type="ECO:0000313" key="1">
    <source>
        <dbReference type="EMBL" id="KAK9116578.1"/>
    </source>
</evidence>
<dbReference type="EMBL" id="JBBNAE010000006">
    <property type="protein sequence ID" value="KAK9116578.1"/>
    <property type="molecule type" value="Genomic_DNA"/>
</dbReference>
<organism evidence="1 2">
    <name type="scientific">Stephania japonica</name>
    <dbReference type="NCBI Taxonomy" id="461633"/>
    <lineage>
        <taxon>Eukaryota</taxon>
        <taxon>Viridiplantae</taxon>
        <taxon>Streptophyta</taxon>
        <taxon>Embryophyta</taxon>
        <taxon>Tracheophyta</taxon>
        <taxon>Spermatophyta</taxon>
        <taxon>Magnoliopsida</taxon>
        <taxon>Ranunculales</taxon>
        <taxon>Menispermaceae</taxon>
        <taxon>Menispermoideae</taxon>
        <taxon>Cissampelideae</taxon>
        <taxon>Stephania</taxon>
    </lineage>
</organism>
<keyword evidence="2" id="KW-1185">Reference proteome</keyword>
<sequence length="65" mass="7495">MNVGGFQSKWLKDRIDSNLAIKELERILLFWGNLLEHLASQERVHVSASPEIPNGDCVRYSIQDR</sequence>
<protein>
    <submittedName>
        <fullName evidence="1">Uncharacterized protein</fullName>
    </submittedName>
</protein>
<reference evidence="1 2" key="1">
    <citation type="submission" date="2024-01" db="EMBL/GenBank/DDBJ databases">
        <title>Genome assemblies of Stephania.</title>
        <authorList>
            <person name="Yang L."/>
        </authorList>
    </citation>
    <scope>NUCLEOTIDE SEQUENCE [LARGE SCALE GENOMIC DNA]</scope>
    <source>
        <strain evidence="1">QJT</strain>
        <tissue evidence="1">Leaf</tissue>
    </source>
</reference>
<evidence type="ECO:0000313" key="2">
    <source>
        <dbReference type="Proteomes" id="UP001417504"/>
    </source>
</evidence>
<dbReference type="AlphaFoldDB" id="A0AAP0IJF3"/>
<gene>
    <name evidence="1" type="ORF">Sjap_015525</name>
</gene>
<name>A0AAP0IJF3_9MAGN</name>